<dbReference type="InterPro" id="IPR010982">
    <property type="entry name" value="Lambda_DNA-bd_dom_sf"/>
</dbReference>
<dbReference type="RefSeq" id="WP_163733956.1">
    <property type="nucleotide sequence ID" value="NZ_AP022601.1"/>
</dbReference>
<sequence>MPKINEAAKAWELTLAQRVGDAVAKRRKALGWTGVQLADRTAELGYPITRVAISKIETNSRAGKFDVAELLVLAEALYIPPVLLLAADFPDGEVETRPGHTVDSLDAVRWFSGAGAKLIRADALAAEWEERLSRMRKMLAAPNSTRGYRDQLEDDIAAAEAALVTLRADVQRQKDELWGGERVRTGDE</sequence>
<organism evidence="2 3">
    <name type="scientific">Mycobacterium gallinarum</name>
    <dbReference type="NCBI Taxonomy" id="39689"/>
    <lineage>
        <taxon>Bacteria</taxon>
        <taxon>Bacillati</taxon>
        <taxon>Actinomycetota</taxon>
        <taxon>Actinomycetes</taxon>
        <taxon>Mycobacteriales</taxon>
        <taxon>Mycobacteriaceae</taxon>
        <taxon>Mycobacterium</taxon>
    </lineage>
</organism>
<dbReference type="InterPro" id="IPR001387">
    <property type="entry name" value="Cro/C1-type_HTH"/>
</dbReference>
<protein>
    <submittedName>
        <fullName evidence="2">Uncharacterized protein</fullName>
    </submittedName>
</protein>
<gene>
    <name evidence="2" type="ORF">MGALJ_48560</name>
</gene>
<proteinExistence type="predicted"/>
<dbReference type="AlphaFoldDB" id="A0A9W4FHB4"/>
<keyword evidence="3" id="KW-1185">Reference proteome</keyword>
<dbReference type="Gene3D" id="1.10.260.40">
    <property type="entry name" value="lambda repressor-like DNA-binding domains"/>
    <property type="match status" value="1"/>
</dbReference>
<name>A0A9W4FHB4_9MYCO</name>
<feature type="coiled-coil region" evidence="1">
    <location>
        <begin position="149"/>
        <end position="176"/>
    </location>
</feature>
<accession>A0A9W4FHB4</accession>
<dbReference type="EMBL" id="AP022601">
    <property type="protein sequence ID" value="BBY95187.1"/>
    <property type="molecule type" value="Genomic_DNA"/>
</dbReference>
<reference evidence="2 3" key="1">
    <citation type="journal article" date="2019" name="Emerg. Microbes Infect.">
        <title>Comprehensive subspecies identification of 175 nontuberculous mycobacteria species based on 7547 genomic profiles.</title>
        <authorList>
            <person name="Matsumoto Y."/>
            <person name="Kinjo T."/>
            <person name="Motooka D."/>
            <person name="Nabeya D."/>
            <person name="Jung N."/>
            <person name="Uechi K."/>
            <person name="Horii T."/>
            <person name="Iida T."/>
            <person name="Fujita J."/>
            <person name="Nakamura S."/>
        </authorList>
    </citation>
    <scope>NUCLEOTIDE SEQUENCE [LARGE SCALE GENOMIC DNA]</scope>
    <source>
        <strain evidence="2 3">JCM 6399</strain>
    </source>
</reference>
<evidence type="ECO:0000313" key="2">
    <source>
        <dbReference type="EMBL" id="BBY95187.1"/>
    </source>
</evidence>
<dbReference type="CDD" id="cd00093">
    <property type="entry name" value="HTH_XRE"/>
    <property type="match status" value="1"/>
</dbReference>
<keyword evidence="1" id="KW-0175">Coiled coil</keyword>
<dbReference type="SUPFAM" id="SSF47413">
    <property type="entry name" value="lambda repressor-like DNA-binding domains"/>
    <property type="match status" value="1"/>
</dbReference>
<evidence type="ECO:0000256" key="1">
    <source>
        <dbReference type="SAM" id="Coils"/>
    </source>
</evidence>
<evidence type="ECO:0000313" key="3">
    <source>
        <dbReference type="Proteomes" id="UP000465785"/>
    </source>
</evidence>
<dbReference type="Proteomes" id="UP000465785">
    <property type="component" value="Chromosome"/>
</dbReference>
<dbReference type="GO" id="GO:0003677">
    <property type="term" value="F:DNA binding"/>
    <property type="evidence" value="ECO:0007669"/>
    <property type="project" value="InterPro"/>
</dbReference>
<dbReference type="KEGG" id="mgau:MGALJ_48560"/>